<evidence type="ECO:0000313" key="2">
    <source>
        <dbReference type="EMBL" id="RLM86474.1"/>
    </source>
</evidence>
<sequence length="81" mass="9407">MNLSPKLLAVIFLLFLLGSNEMHQGPVRVAVARECQSPSHRYKGPLCARCELRERLPDRRFQRRQVCGLPWPLLLREGLLR</sequence>
<dbReference type="Proteomes" id="UP000275267">
    <property type="component" value="Unassembled WGS sequence"/>
</dbReference>
<keyword evidence="1" id="KW-0732">Signal</keyword>
<dbReference type="EMBL" id="PQIB02000011">
    <property type="protein sequence ID" value="RLM86474.1"/>
    <property type="molecule type" value="Genomic_DNA"/>
</dbReference>
<reference evidence="3" key="1">
    <citation type="journal article" date="2019" name="Nat. Commun.">
        <title>The genome of broomcorn millet.</title>
        <authorList>
            <person name="Zou C."/>
            <person name="Miki D."/>
            <person name="Li D."/>
            <person name="Tang Q."/>
            <person name="Xiao L."/>
            <person name="Rajput S."/>
            <person name="Deng P."/>
            <person name="Jia W."/>
            <person name="Huang R."/>
            <person name="Zhang M."/>
            <person name="Sun Y."/>
            <person name="Hu J."/>
            <person name="Fu X."/>
            <person name="Schnable P.S."/>
            <person name="Li F."/>
            <person name="Zhang H."/>
            <person name="Feng B."/>
            <person name="Zhu X."/>
            <person name="Liu R."/>
            <person name="Schnable J.C."/>
            <person name="Zhu J.-K."/>
            <person name="Zhang H."/>
        </authorList>
    </citation>
    <scope>NUCLEOTIDE SEQUENCE [LARGE SCALE GENOMIC DNA]</scope>
</reference>
<dbReference type="STRING" id="4540.A0A3L6QT79"/>
<gene>
    <name evidence="2" type="ORF">C2845_PM04G06240</name>
</gene>
<organism evidence="2 3">
    <name type="scientific">Panicum miliaceum</name>
    <name type="common">Proso millet</name>
    <name type="synonym">Broomcorn millet</name>
    <dbReference type="NCBI Taxonomy" id="4540"/>
    <lineage>
        <taxon>Eukaryota</taxon>
        <taxon>Viridiplantae</taxon>
        <taxon>Streptophyta</taxon>
        <taxon>Embryophyta</taxon>
        <taxon>Tracheophyta</taxon>
        <taxon>Spermatophyta</taxon>
        <taxon>Magnoliopsida</taxon>
        <taxon>Liliopsida</taxon>
        <taxon>Poales</taxon>
        <taxon>Poaceae</taxon>
        <taxon>PACMAD clade</taxon>
        <taxon>Panicoideae</taxon>
        <taxon>Panicodae</taxon>
        <taxon>Paniceae</taxon>
        <taxon>Panicinae</taxon>
        <taxon>Panicum</taxon>
        <taxon>Panicum sect. Panicum</taxon>
    </lineage>
</organism>
<evidence type="ECO:0000313" key="3">
    <source>
        <dbReference type="Proteomes" id="UP000275267"/>
    </source>
</evidence>
<dbReference type="AlphaFoldDB" id="A0A3L6QT79"/>
<keyword evidence="3" id="KW-1185">Reference proteome</keyword>
<name>A0A3L6QT79_PANMI</name>
<comment type="caution">
    <text evidence="2">The sequence shown here is derived from an EMBL/GenBank/DDBJ whole genome shotgun (WGS) entry which is preliminary data.</text>
</comment>
<evidence type="ECO:0000256" key="1">
    <source>
        <dbReference type="SAM" id="SignalP"/>
    </source>
</evidence>
<accession>A0A3L6QT79</accession>
<feature type="chain" id="PRO_5018262373" evidence="1">
    <location>
        <begin position="23"/>
        <end position="81"/>
    </location>
</feature>
<protein>
    <submittedName>
        <fullName evidence="2">Uncharacterized protein</fullName>
    </submittedName>
</protein>
<proteinExistence type="predicted"/>
<feature type="signal peptide" evidence="1">
    <location>
        <begin position="1"/>
        <end position="22"/>
    </location>
</feature>